<evidence type="ECO:0000313" key="2">
    <source>
        <dbReference type="EMBL" id="GAV87212.1"/>
    </source>
</evidence>
<protein>
    <submittedName>
        <fullName evidence="2">DUF4283 domain-containing protein</fullName>
    </submittedName>
</protein>
<keyword evidence="3" id="KW-1185">Reference proteome</keyword>
<dbReference type="Proteomes" id="UP000187406">
    <property type="component" value="Unassembled WGS sequence"/>
</dbReference>
<dbReference type="OrthoDB" id="1939300at2759"/>
<feature type="region of interest" description="Disordered" evidence="1">
    <location>
        <begin position="188"/>
        <end position="230"/>
    </location>
</feature>
<dbReference type="PANTHER" id="PTHR31286:SF165">
    <property type="entry name" value="DUF4283 DOMAIN-CONTAINING PROTEIN"/>
    <property type="match status" value="1"/>
</dbReference>
<sequence>MNIPMEYWTPRGLNHLASVLGTPLHMDPATEAKQMISFARICVEMTFDRAFLDVIKTKRMSGDIVEGRVEYYWKPLVYERCKVFDHNSKACPIRSLPISETAKGAPDTKGWVKVKGKGKEKVGEEVTPLVPKLKPTLKIQGSYVPPRNIEAPRTPTKQRNSNEVSPDTAPPNANPLAIKVRSIEGQLQIEPIKSDPKTRLVGEVNQIGSSSGSRKKKKKSLPTGQSRNPH</sequence>
<dbReference type="InterPro" id="IPR040256">
    <property type="entry name" value="At4g02000-like"/>
</dbReference>
<proteinExistence type="predicted"/>
<organism evidence="2 3">
    <name type="scientific">Cephalotus follicularis</name>
    <name type="common">Albany pitcher plant</name>
    <dbReference type="NCBI Taxonomy" id="3775"/>
    <lineage>
        <taxon>Eukaryota</taxon>
        <taxon>Viridiplantae</taxon>
        <taxon>Streptophyta</taxon>
        <taxon>Embryophyta</taxon>
        <taxon>Tracheophyta</taxon>
        <taxon>Spermatophyta</taxon>
        <taxon>Magnoliopsida</taxon>
        <taxon>eudicotyledons</taxon>
        <taxon>Gunneridae</taxon>
        <taxon>Pentapetalae</taxon>
        <taxon>rosids</taxon>
        <taxon>fabids</taxon>
        <taxon>Oxalidales</taxon>
        <taxon>Cephalotaceae</taxon>
        <taxon>Cephalotus</taxon>
    </lineage>
</organism>
<evidence type="ECO:0000313" key="3">
    <source>
        <dbReference type="Proteomes" id="UP000187406"/>
    </source>
</evidence>
<dbReference type="PANTHER" id="PTHR31286">
    <property type="entry name" value="GLYCINE-RICH CELL WALL STRUCTURAL PROTEIN 1.8-LIKE"/>
    <property type="match status" value="1"/>
</dbReference>
<dbReference type="EMBL" id="BDDD01004223">
    <property type="protein sequence ID" value="GAV87212.1"/>
    <property type="molecule type" value="Genomic_DNA"/>
</dbReference>
<dbReference type="InParanoid" id="A0A1Q3D429"/>
<accession>A0A1Q3D429</accession>
<comment type="caution">
    <text evidence="2">The sequence shown here is derived from an EMBL/GenBank/DDBJ whole genome shotgun (WGS) entry which is preliminary data.</text>
</comment>
<feature type="region of interest" description="Disordered" evidence="1">
    <location>
        <begin position="141"/>
        <end position="174"/>
    </location>
</feature>
<reference evidence="3" key="1">
    <citation type="submission" date="2016-04" db="EMBL/GenBank/DDBJ databases">
        <title>Cephalotus genome sequencing.</title>
        <authorList>
            <person name="Fukushima K."/>
            <person name="Hasebe M."/>
            <person name="Fang X."/>
        </authorList>
    </citation>
    <scope>NUCLEOTIDE SEQUENCE [LARGE SCALE GENOMIC DNA]</scope>
    <source>
        <strain evidence="3">cv. St1</strain>
    </source>
</reference>
<feature type="compositionally biased region" description="Polar residues" evidence="1">
    <location>
        <begin position="155"/>
        <end position="165"/>
    </location>
</feature>
<dbReference type="AlphaFoldDB" id="A0A1Q3D429"/>
<name>A0A1Q3D429_CEPFO</name>
<evidence type="ECO:0000256" key="1">
    <source>
        <dbReference type="SAM" id="MobiDB-lite"/>
    </source>
</evidence>
<gene>
    <name evidence="2" type="ORF">CFOL_v3_30638</name>
</gene>